<dbReference type="GO" id="GO:0016747">
    <property type="term" value="F:acyltransferase activity, transferring groups other than amino-acyl groups"/>
    <property type="evidence" value="ECO:0007669"/>
    <property type="project" value="InterPro"/>
</dbReference>
<evidence type="ECO:0000256" key="4">
    <source>
        <dbReference type="ARBA" id="ARBA00020837"/>
    </source>
</evidence>
<keyword evidence="6" id="KW-0479">Metal-binding</keyword>
<gene>
    <name evidence="11" type="primary">pduL_2</name>
    <name evidence="11" type="ORF">VRLFYP33_00517</name>
</gene>
<reference evidence="11" key="1">
    <citation type="submission" date="2019-11" db="EMBL/GenBank/DDBJ databases">
        <authorList>
            <person name="Feng L."/>
        </authorList>
    </citation>
    <scope>NUCLEOTIDE SEQUENCE</scope>
    <source>
        <strain evidence="11">VrattiLFYP33</strain>
    </source>
</reference>
<evidence type="ECO:0000256" key="9">
    <source>
        <dbReference type="ARBA" id="ARBA00047589"/>
    </source>
</evidence>
<dbReference type="GO" id="GO:0046872">
    <property type="term" value="F:metal ion binding"/>
    <property type="evidence" value="ECO:0007669"/>
    <property type="project" value="UniProtKB-KW"/>
</dbReference>
<keyword evidence="8 10" id="KW-0012">Acyltransferase</keyword>
<dbReference type="RefSeq" id="WP_156704149.1">
    <property type="nucleotide sequence ID" value="NZ_CACRUX010000015.1"/>
</dbReference>
<protein>
    <recommendedName>
        <fullName evidence="4 10">Phosphate propanoyltransferase</fullName>
        <ecNumber evidence="3 10">2.3.1.222</ecNumber>
    </recommendedName>
</protein>
<sequence>MNVIDDIVNEVLKQIGEVLPNKDKTFVIEGSGRHVHLCRQDIERLFGEGYELTKVKKLSQPGQFACQERVNLVGPKGMLTNVVILGPEREYSQVEVSLTDARLLGVKAPTRESGDLKGSAGIIIVNKDRHIALEEGCIVAKRHVHVAEADAARLGVTNGQIVKVKTHTDRPLIFDDVVIRVSPKYQTFMHIDFDEANACDLKNGDLGEIIE</sequence>
<keyword evidence="7" id="KW-0862">Zinc</keyword>
<dbReference type="PANTHER" id="PTHR39453:SF1">
    <property type="entry name" value="PHOSPHATE PROPANOYLTRANSFERASE"/>
    <property type="match status" value="1"/>
</dbReference>
<evidence type="ECO:0000256" key="2">
    <source>
        <dbReference type="ARBA" id="ARBA00007342"/>
    </source>
</evidence>
<evidence type="ECO:0000256" key="6">
    <source>
        <dbReference type="ARBA" id="ARBA00022723"/>
    </source>
</evidence>
<evidence type="ECO:0000256" key="3">
    <source>
        <dbReference type="ARBA" id="ARBA00012206"/>
    </source>
</evidence>
<organism evidence="11">
    <name type="scientific">Veillonella ratti</name>
    <dbReference type="NCBI Taxonomy" id="103892"/>
    <lineage>
        <taxon>Bacteria</taxon>
        <taxon>Bacillati</taxon>
        <taxon>Bacillota</taxon>
        <taxon>Negativicutes</taxon>
        <taxon>Veillonellales</taxon>
        <taxon>Veillonellaceae</taxon>
        <taxon>Veillonella</taxon>
    </lineage>
</organism>
<evidence type="ECO:0000256" key="8">
    <source>
        <dbReference type="ARBA" id="ARBA00023315"/>
    </source>
</evidence>
<keyword evidence="5 10" id="KW-0808">Transferase</keyword>
<comment type="pathway">
    <text evidence="10">Polyol metabolism; 1,2-propanediol degradation.</text>
</comment>
<dbReference type="Pfam" id="PF06130">
    <property type="entry name" value="PTAC"/>
    <property type="match status" value="1"/>
</dbReference>
<evidence type="ECO:0000256" key="5">
    <source>
        <dbReference type="ARBA" id="ARBA00022679"/>
    </source>
</evidence>
<dbReference type="PIRSF" id="PIRSF010130">
    <property type="entry name" value="PduL"/>
    <property type="match status" value="1"/>
</dbReference>
<evidence type="ECO:0000256" key="7">
    <source>
        <dbReference type="ARBA" id="ARBA00022833"/>
    </source>
</evidence>
<dbReference type="GO" id="GO:0051144">
    <property type="term" value="P:1,2-propanediol catabolic process"/>
    <property type="evidence" value="ECO:0007669"/>
    <property type="project" value="UniProtKB-UniPathway"/>
</dbReference>
<dbReference type="EC" id="2.3.1.222" evidence="3 10"/>
<name>A0A6N2ZJP8_9FIRM</name>
<dbReference type="AlphaFoldDB" id="A0A6N2ZJP8"/>
<dbReference type="NCBIfam" id="NF011652">
    <property type="entry name" value="PRK15070.1"/>
    <property type="match status" value="1"/>
</dbReference>
<proteinExistence type="inferred from homology"/>
<comment type="cofactor">
    <cofactor evidence="1">
        <name>Zn(2+)</name>
        <dbReference type="ChEBI" id="CHEBI:29105"/>
    </cofactor>
</comment>
<accession>A0A6N2ZJP8</accession>
<dbReference type="PANTHER" id="PTHR39453">
    <property type="entry name" value="PHOSPHATE PROPANOYLTRANSFERASE"/>
    <property type="match status" value="1"/>
</dbReference>
<evidence type="ECO:0000313" key="11">
    <source>
        <dbReference type="EMBL" id="VYT78158.1"/>
    </source>
</evidence>
<dbReference type="InterPro" id="IPR008300">
    <property type="entry name" value="PTAC"/>
</dbReference>
<evidence type="ECO:0000256" key="10">
    <source>
        <dbReference type="PIRNR" id="PIRNR010130"/>
    </source>
</evidence>
<comment type="catalytic activity">
    <reaction evidence="9 10">
        <text>propanoyl-CoA + phosphate = propanoyl phosphate + CoA</text>
        <dbReference type="Rhea" id="RHEA:28046"/>
        <dbReference type="ChEBI" id="CHEBI:43474"/>
        <dbReference type="ChEBI" id="CHEBI:57287"/>
        <dbReference type="ChEBI" id="CHEBI:57392"/>
        <dbReference type="ChEBI" id="CHEBI:58933"/>
        <dbReference type="EC" id="2.3.1.222"/>
    </reaction>
</comment>
<dbReference type="UniPathway" id="UPA00621"/>
<comment type="similarity">
    <text evidence="2 10">Belongs to the PduL family.</text>
</comment>
<evidence type="ECO:0000256" key="1">
    <source>
        <dbReference type="ARBA" id="ARBA00001947"/>
    </source>
</evidence>
<comment type="function">
    <text evidence="10">Involved in 1,2-propanediol (1,2-PD) degradation by catalyzing the conversion of propanoyl-CoA to propanoyl-phosphate.</text>
</comment>
<dbReference type="EMBL" id="CACRUX010000015">
    <property type="protein sequence ID" value="VYT78158.1"/>
    <property type="molecule type" value="Genomic_DNA"/>
</dbReference>